<dbReference type="PROSITE" id="PS50110">
    <property type="entry name" value="RESPONSE_REGULATORY"/>
    <property type="match status" value="2"/>
</dbReference>
<evidence type="ECO:0000259" key="4">
    <source>
        <dbReference type="PROSITE" id="PS50110"/>
    </source>
</evidence>
<comment type="caution">
    <text evidence="5">The sequence shown here is derived from an EMBL/GenBank/DDBJ whole genome shotgun (WGS) entry which is preliminary data.</text>
</comment>
<dbReference type="InterPro" id="IPR001789">
    <property type="entry name" value="Sig_transdc_resp-reg_receiver"/>
</dbReference>
<dbReference type="SUPFAM" id="SSF55874">
    <property type="entry name" value="ATPase domain of HSP90 chaperone/DNA topoisomerase II/histidine kinase"/>
    <property type="match status" value="1"/>
</dbReference>
<sequence>MQVLYIEDSSLDRMAFERVVRKSYLPIQYTCAETLTEGLNQIKSGNFDIIIADLRLPDGSALDLLSQVGNSGLAIIILTGVSDVETAVRAIKNGASDYIVKDPSREYLAALPGHLENIIRARIDTSRERLIGSMCRYSTESSPVGVFVRDYLTGEPLFFNSCFASHFGLPPYGEFVKTSAEKAEFWDDLCKNHGIPVDQINRARYETGEILIHNMSLPDGRVVPLYSTITGSEKNTSMRQFIFFFDSGFDLTSHPVQEEATPDSLPVLAAGIAHEMNNVFTSLLCDLSLVKELASRESDLQISCFDRAERAIQQGRDVASRLLTYADGGYPLITTISLQDLMTEVLSLHHQNDARITLKIPPDLDMLKVDPDLMRTALRAIVMNAVEASPDLPIDIIAANSGEYQDRDQNKGSFVSVEVRDEGPGIRTQDQSKVFDPFFTTKEGHLGLGLTSARSIIERHGGSINLSSSLLDGTCVRILLPSVSGLSSVTGSCTELQKGVSSGVRILVMDDEPGIREVLQLILKREGFQVDVVGKGEDAIVAVAQAYDELNPYQVVVLDLIVPGGMGGKEAIQEIRKISPSVLSIVSSGYSDDPISSRFQDYGFDASLPKPYHPKDMISLLFSLLDEHYCSKKSQ</sequence>
<dbReference type="CDD" id="cd00075">
    <property type="entry name" value="HATPase"/>
    <property type="match status" value="1"/>
</dbReference>
<dbReference type="OrthoDB" id="115915at2157"/>
<keyword evidence="6" id="KW-1185">Reference proteome</keyword>
<proteinExistence type="predicted"/>
<evidence type="ECO:0000313" key="5">
    <source>
        <dbReference type="EMBL" id="PWR72044.1"/>
    </source>
</evidence>
<dbReference type="Pfam" id="PF00072">
    <property type="entry name" value="Response_reg"/>
    <property type="match status" value="2"/>
</dbReference>
<gene>
    <name evidence="5" type="ORF">DK846_08625</name>
</gene>
<dbReference type="PANTHER" id="PTHR43547">
    <property type="entry name" value="TWO-COMPONENT HISTIDINE KINASE"/>
    <property type="match status" value="1"/>
</dbReference>
<dbReference type="PRINTS" id="PR00344">
    <property type="entry name" value="BCTRLSENSOR"/>
</dbReference>
<dbReference type="Pfam" id="PF02518">
    <property type="entry name" value="HATPase_c"/>
    <property type="match status" value="1"/>
</dbReference>
<dbReference type="AlphaFoldDB" id="A0A2V2MV52"/>
<feature type="domain" description="Histidine kinase" evidence="3">
    <location>
        <begin position="271"/>
        <end position="484"/>
    </location>
</feature>
<dbReference type="InterPro" id="IPR036890">
    <property type="entry name" value="HATPase_C_sf"/>
</dbReference>
<dbReference type="Proteomes" id="UP000245657">
    <property type="component" value="Unassembled WGS sequence"/>
</dbReference>
<dbReference type="CDD" id="cd00156">
    <property type="entry name" value="REC"/>
    <property type="match status" value="1"/>
</dbReference>
<evidence type="ECO:0000256" key="2">
    <source>
        <dbReference type="PROSITE-ProRule" id="PRU00169"/>
    </source>
</evidence>
<dbReference type="Gene3D" id="3.40.50.2300">
    <property type="match status" value="2"/>
</dbReference>
<name>A0A2V2MV52_9EURY</name>
<dbReference type="GO" id="GO:0000155">
    <property type="term" value="F:phosphorelay sensor kinase activity"/>
    <property type="evidence" value="ECO:0007669"/>
    <property type="project" value="TreeGrafter"/>
</dbReference>
<dbReference type="SUPFAM" id="SSF52172">
    <property type="entry name" value="CheY-like"/>
    <property type="match status" value="2"/>
</dbReference>
<feature type="domain" description="Response regulatory" evidence="4">
    <location>
        <begin position="2"/>
        <end position="116"/>
    </location>
</feature>
<dbReference type="EMBL" id="QGMY01000007">
    <property type="protein sequence ID" value="PWR72044.1"/>
    <property type="molecule type" value="Genomic_DNA"/>
</dbReference>
<dbReference type="PANTHER" id="PTHR43547:SF2">
    <property type="entry name" value="HYBRID SIGNAL TRANSDUCTION HISTIDINE KINASE C"/>
    <property type="match status" value="1"/>
</dbReference>
<dbReference type="CDD" id="cd17546">
    <property type="entry name" value="REC_hyHK_CKI1_RcsC-like"/>
    <property type="match status" value="1"/>
</dbReference>
<evidence type="ECO:0008006" key="7">
    <source>
        <dbReference type="Google" id="ProtNLM"/>
    </source>
</evidence>
<reference evidence="5 6" key="1">
    <citation type="submission" date="2018-05" db="EMBL/GenBank/DDBJ databases">
        <title>Draft genome of Methanospirillum lacunae Ki8-1.</title>
        <authorList>
            <person name="Dueholm M.S."/>
            <person name="Nielsen P.H."/>
            <person name="Bakmann L.F."/>
            <person name="Otzen D.E."/>
        </authorList>
    </citation>
    <scope>NUCLEOTIDE SEQUENCE [LARGE SCALE GENOMIC DNA]</scope>
    <source>
        <strain evidence="5 6">Ki8-1</strain>
    </source>
</reference>
<protein>
    <recommendedName>
        <fullName evidence="7">Hybrid sensor histidine kinase/response regulator</fullName>
    </recommendedName>
</protein>
<accession>A0A2V2MV52</accession>
<dbReference type="SMART" id="SM00448">
    <property type="entry name" value="REC"/>
    <property type="match status" value="2"/>
</dbReference>
<dbReference type="InterPro" id="IPR003594">
    <property type="entry name" value="HATPase_dom"/>
</dbReference>
<evidence type="ECO:0000256" key="1">
    <source>
        <dbReference type="ARBA" id="ARBA00022553"/>
    </source>
</evidence>
<dbReference type="InterPro" id="IPR004358">
    <property type="entry name" value="Sig_transdc_His_kin-like_C"/>
</dbReference>
<dbReference type="GeneID" id="97548090"/>
<dbReference type="SMART" id="SM00387">
    <property type="entry name" value="HATPase_c"/>
    <property type="match status" value="1"/>
</dbReference>
<evidence type="ECO:0000313" key="6">
    <source>
        <dbReference type="Proteomes" id="UP000245657"/>
    </source>
</evidence>
<dbReference type="InterPro" id="IPR011006">
    <property type="entry name" value="CheY-like_superfamily"/>
</dbReference>
<dbReference type="PROSITE" id="PS50109">
    <property type="entry name" value="HIS_KIN"/>
    <property type="match status" value="1"/>
</dbReference>
<evidence type="ECO:0000259" key="3">
    <source>
        <dbReference type="PROSITE" id="PS50109"/>
    </source>
</evidence>
<keyword evidence="1 2" id="KW-0597">Phosphoprotein</keyword>
<organism evidence="5 6">
    <name type="scientific">Methanospirillum lacunae</name>
    <dbReference type="NCBI Taxonomy" id="668570"/>
    <lineage>
        <taxon>Archaea</taxon>
        <taxon>Methanobacteriati</taxon>
        <taxon>Methanobacteriota</taxon>
        <taxon>Stenosarchaea group</taxon>
        <taxon>Methanomicrobia</taxon>
        <taxon>Methanomicrobiales</taxon>
        <taxon>Methanospirillaceae</taxon>
        <taxon>Methanospirillum</taxon>
    </lineage>
</organism>
<dbReference type="Gene3D" id="1.10.287.130">
    <property type="match status" value="1"/>
</dbReference>
<feature type="modified residue" description="4-aspartylphosphate" evidence="2">
    <location>
        <position position="559"/>
    </location>
</feature>
<dbReference type="InterPro" id="IPR005467">
    <property type="entry name" value="His_kinase_dom"/>
</dbReference>
<feature type="domain" description="Response regulatory" evidence="4">
    <location>
        <begin position="505"/>
        <end position="625"/>
    </location>
</feature>
<feature type="modified residue" description="4-aspartylphosphate" evidence="2">
    <location>
        <position position="53"/>
    </location>
</feature>
<dbReference type="Gene3D" id="3.30.565.10">
    <property type="entry name" value="Histidine kinase-like ATPase, C-terminal domain"/>
    <property type="match status" value="1"/>
</dbReference>
<dbReference type="RefSeq" id="WP_109968534.1">
    <property type="nucleotide sequence ID" value="NZ_CP176093.1"/>
</dbReference>